<dbReference type="PANTHER" id="PTHR45661">
    <property type="entry name" value="SURFACE ANTIGEN"/>
    <property type="match status" value="1"/>
</dbReference>
<proteinExistence type="predicted"/>
<comment type="caution">
    <text evidence="1">The sequence shown here is derived from an EMBL/GenBank/DDBJ whole genome shotgun (WGS) entry which is preliminary data.</text>
</comment>
<accession>A0AAW4N6K5</accession>
<dbReference type="PANTHER" id="PTHR45661:SF3">
    <property type="entry name" value="IG-LIKE DOMAIN-CONTAINING PROTEIN"/>
    <property type="match status" value="1"/>
</dbReference>
<dbReference type="AlphaFoldDB" id="A0AAW4N6K5"/>
<dbReference type="Pfam" id="PF13306">
    <property type="entry name" value="LRR_5"/>
    <property type="match status" value="1"/>
</dbReference>
<reference evidence="1" key="1">
    <citation type="submission" date="2021-06" db="EMBL/GenBank/DDBJ databases">
        <title>Collection of gut derived symbiotic bacterial strains cultured from healthy donors.</title>
        <authorList>
            <person name="Lin H."/>
            <person name="Littmann E."/>
            <person name="Pamer E.G."/>
        </authorList>
    </citation>
    <scope>NUCLEOTIDE SEQUENCE</scope>
    <source>
        <strain evidence="1">MSK.21.74</strain>
    </source>
</reference>
<organism evidence="1 2">
    <name type="scientific">Segatella copri</name>
    <dbReference type="NCBI Taxonomy" id="165179"/>
    <lineage>
        <taxon>Bacteria</taxon>
        <taxon>Pseudomonadati</taxon>
        <taxon>Bacteroidota</taxon>
        <taxon>Bacteroidia</taxon>
        <taxon>Bacteroidales</taxon>
        <taxon>Prevotellaceae</taxon>
        <taxon>Segatella</taxon>
    </lineage>
</organism>
<evidence type="ECO:0000313" key="1">
    <source>
        <dbReference type="EMBL" id="MBV3387928.1"/>
    </source>
</evidence>
<gene>
    <name evidence="1" type="ORF">KSW82_09255</name>
</gene>
<sequence length="251" mass="26332">MAGRDYYNDGTDGKLAILDLSETKIVKGGLPYIKYMGGVYTSNDKLGYAAFSGCSGLTSLTIPSSVTSIGESAFDGCSGLTSLTIPSSVTSIGESAFDGCSGLTSLTIPSSVTSIGESVFFGCSGLTSFTIPSSVTSIGWGAFCGCSGLTSIYVYTEKLPNMGSDVFAGCDAKKCTVYVPKGTYDDYWLSEFGYFENIVEFDPTGINNVITSNDAKELSRYSVNGQRLSAPTKGLNLVKYSDGSVKKVVVL</sequence>
<protein>
    <submittedName>
        <fullName evidence="1">Leucine-rich repeat domain-containing protein</fullName>
    </submittedName>
</protein>
<dbReference type="Proteomes" id="UP001196765">
    <property type="component" value="Unassembled WGS sequence"/>
</dbReference>
<evidence type="ECO:0000313" key="2">
    <source>
        <dbReference type="Proteomes" id="UP001196765"/>
    </source>
</evidence>
<dbReference type="InterPro" id="IPR026906">
    <property type="entry name" value="LRR_5"/>
</dbReference>
<dbReference type="EMBL" id="JAHOEI010000032">
    <property type="protein sequence ID" value="MBV3387928.1"/>
    <property type="molecule type" value="Genomic_DNA"/>
</dbReference>
<name>A0AAW4N6K5_9BACT</name>
<dbReference type="InterPro" id="IPR053139">
    <property type="entry name" value="Surface_bspA-like"/>
</dbReference>